<protein>
    <submittedName>
        <fullName evidence="1">Uncharacterized protein</fullName>
    </submittedName>
</protein>
<gene>
    <name evidence="1" type="ORF">LTR37_005251</name>
</gene>
<name>A0ACC3NJE5_9PEZI</name>
<dbReference type="EMBL" id="JAUTXU010000033">
    <property type="protein sequence ID" value="KAK3718136.1"/>
    <property type="molecule type" value="Genomic_DNA"/>
</dbReference>
<reference evidence="1" key="1">
    <citation type="submission" date="2023-07" db="EMBL/GenBank/DDBJ databases">
        <title>Black Yeasts Isolated from many extreme environments.</title>
        <authorList>
            <person name="Coleine C."/>
            <person name="Stajich J.E."/>
            <person name="Selbmann L."/>
        </authorList>
    </citation>
    <scope>NUCLEOTIDE SEQUENCE</scope>
    <source>
        <strain evidence="1">CCFEE 5714</strain>
    </source>
</reference>
<accession>A0ACC3NJE5</accession>
<proteinExistence type="predicted"/>
<organism evidence="1 2">
    <name type="scientific">Vermiconidia calcicola</name>
    <dbReference type="NCBI Taxonomy" id="1690605"/>
    <lineage>
        <taxon>Eukaryota</taxon>
        <taxon>Fungi</taxon>
        <taxon>Dikarya</taxon>
        <taxon>Ascomycota</taxon>
        <taxon>Pezizomycotina</taxon>
        <taxon>Dothideomycetes</taxon>
        <taxon>Dothideomycetidae</taxon>
        <taxon>Mycosphaerellales</taxon>
        <taxon>Extremaceae</taxon>
        <taxon>Vermiconidia</taxon>
    </lineage>
</organism>
<keyword evidence="2" id="KW-1185">Reference proteome</keyword>
<sequence length="354" mass="39185">MVSHAGIAGRLPNDTTFRSYSSAQVLEYARGRGGYPQKLIEEIVALHASTESAFESLLDIGCGPGTATRQLAAHFDHATGIDPSPAMVQSAIELGGDARKAPIRFIQDETEVCKNIPDQSIDLITAATSAHWFDFEQFWPTAARILKPNETVAIFNMWRIYCHPSTPHANEIQRILFELEQGPDALGPYQKPGNWSVMNEYKDLRMPWSIFPPCSSFSETSYRRQVWNEKGLPSKDGSYVYGERTTTLEEAEQAIATISAVTRWREAHAELANTPEDCVRAASAQIRRILGPEEADRFTMVAATVLITVKKAQMAAVQLVAVVLPLEGPVVRVVRPNVSKLSNTLDKWVVITMA</sequence>
<dbReference type="Proteomes" id="UP001281147">
    <property type="component" value="Unassembled WGS sequence"/>
</dbReference>
<comment type="caution">
    <text evidence="1">The sequence shown here is derived from an EMBL/GenBank/DDBJ whole genome shotgun (WGS) entry which is preliminary data.</text>
</comment>
<evidence type="ECO:0000313" key="2">
    <source>
        <dbReference type="Proteomes" id="UP001281147"/>
    </source>
</evidence>
<evidence type="ECO:0000313" key="1">
    <source>
        <dbReference type="EMBL" id="KAK3718136.1"/>
    </source>
</evidence>